<dbReference type="GO" id="GO:0004806">
    <property type="term" value="F:triacylglycerol lipase activity"/>
    <property type="evidence" value="ECO:0007669"/>
    <property type="project" value="TreeGrafter"/>
</dbReference>
<dbReference type="GO" id="GO:0055088">
    <property type="term" value="P:lipid homeostasis"/>
    <property type="evidence" value="ECO:0007669"/>
    <property type="project" value="TreeGrafter"/>
</dbReference>
<dbReference type="InterPro" id="IPR016035">
    <property type="entry name" value="Acyl_Trfase/lysoPLipase"/>
</dbReference>
<organism evidence="3">
    <name type="scientific">viral metagenome</name>
    <dbReference type="NCBI Taxonomy" id="1070528"/>
    <lineage>
        <taxon>unclassified sequences</taxon>
        <taxon>metagenomes</taxon>
        <taxon>organismal metagenomes</taxon>
    </lineage>
</organism>
<evidence type="ECO:0000259" key="2">
    <source>
        <dbReference type="PROSITE" id="PS51635"/>
    </source>
</evidence>
<proteinExistence type="predicted"/>
<dbReference type="AlphaFoldDB" id="A0A6C0EVC7"/>
<dbReference type="GO" id="GO:0019433">
    <property type="term" value="P:triglyceride catabolic process"/>
    <property type="evidence" value="ECO:0007669"/>
    <property type="project" value="TreeGrafter"/>
</dbReference>
<dbReference type="PANTHER" id="PTHR12406">
    <property type="entry name" value="CALCIUM-INDEPENDENT PHOSPHOLIPASE A2 IPLA2 -RELATED"/>
    <property type="match status" value="1"/>
</dbReference>
<dbReference type="EMBL" id="MN738944">
    <property type="protein sequence ID" value="QHT32483.1"/>
    <property type="molecule type" value="Genomic_DNA"/>
</dbReference>
<feature type="domain" description="PNPLA" evidence="2">
    <location>
        <begin position="55"/>
        <end position="215"/>
    </location>
</feature>
<keyword evidence="1" id="KW-0443">Lipid metabolism</keyword>
<dbReference type="PROSITE" id="PS51635">
    <property type="entry name" value="PNPLA"/>
    <property type="match status" value="1"/>
</dbReference>
<protein>
    <recommendedName>
        <fullName evidence="2">PNPLA domain-containing protein</fullName>
    </recommendedName>
</protein>
<dbReference type="SUPFAM" id="SSF52151">
    <property type="entry name" value="FabD/lysophospholipase-like"/>
    <property type="match status" value="1"/>
</dbReference>
<dbReference type="Pfam" id="PF01734">
    <property type="entry name" value="Patatin"/>
    <property type="match status" value="1"/>
</dbReference>
<evidence type="ECO:0000256" key="1">
    <source>
        <dbReference type="ARBA" id="ARBA00023098"/>
    </source>
</evidence>
<dbReference type="GO" id="GO:0016020">
    <property type="term" value="C:membrane"/>
    <property type="evidence" value="ECO:0007669"/>
    <property type="project" value="TreeGrafter"/>
</dbReference>
<dbReference type="GO" id="GO:0005737">
    <property type="term" value="C:cytoplasm"/>
    <property type="evidence" value="ECO:0007669"/>
    <property type="project" value="TreeGrafter"/>
</dbReference>
<dbReference type="GO" id="GO:0005811">
    <property type="term" value="C:lipid droplet"/>
    <property type="evidence" value="ECO:0007669"/>
    <property type="project" value="TreeGrafter"/>
</dbReference>
<dbReference type="InterPro" id="IPR033562">
    <property type="entry name" value="PLPL"/>
</dbReference>
<dbReference type="Gene3D" id="3.40.1090.10">
    <property type="entry name" value="Cytosolic phospholipase A2 catalytic domain"/>
    <property type="match status" value="1"/>
</dbReference>
<sequence>MMTNSFHNNMYNMYTIYTIHTNYMIDKYIKTLIKNLPENKKKGRNEQEGGDVVDLILDGGIFNGSYLIGALLFLKEMENQHFIHVDKISGCSIGSIAAILYHLNALHLASEIYDILLDHFKTHFTLNVFDVVFSKLDAIIPDDICNTMTNRVYITYYNVEKCKKIVKSKYKNKSDIFETIRKSCFFPFIIDGSVTYKNKYCDGFNPYILPTCPHKKILYLDLFGNDKIGSLFSVKNEKTNFHRILAGLLDVHLFFIKQTNTQMCSYVNDWSIKHLIHNRGSKVVVEKLLFYSVYFYMIIRKYIPENIGEFVACKIGVKIMRDIYITLIENYSL</sequence>
<accession>A0A6C0EVC7</accession>
<dbReference type="InterPro" id="IPR002641">
    <property type="entry name" value="PNPLA_dom"/>
</dbReference>
<reference evidence="3" key="1">
    <citation type="journal article" date="2020" name="Nature">
        <title>Giant virus diversity and host interactions through global metagenomics.</title>
        <authorList>
            <person name="Schulz F."/>
            <person name="Roux S."/>
            <person name="Paez-Espino D."/>
            <person name="Jungbluth S."/>
            <person name="Walsh D.A."/>
            <person name="Denef V.J."/>
            <person name="McMahon K.D."/>
            <person name="Konstantinidis K.T."/>
            <person name="Eloe-Fadrosh E.A."/>
            <person name="Kyrpides N.C."/>
            <person name="Woyke T."/>
        </authorList>
    </citation>
    <scope>NUCLEOTIDE SEQUENCE</scope>
    <source>
        <strain evidence="3">GVMAG-M-3300009161-30</strain>
    </source>
</reference>
<dbReference type="PANTHER" id="PTHR12406:SF38">
    <property type="entry name" value="PNPLA DOMAIN-CONTAINING PROTEIN"/>
    <property type="match status" value="1"/>
</dbReference>
<name>A0A6C0EVC7_9ZZZZ</name>
<evidence type="ECO:0000313" key="3">
    <source>
        <dbReference type="EMBL" id="QHT32483.1"/>
    </source>
</evidence>